<dbReference type="AlphaFoldDB" id="A0A1J7J702"/>
<name>A0A1J7J702_9PEZI</name>
<dbReference type="Gene3D" id="3.90.180.10">
    <property type="entry name" value="Medium-chain alcohol dehydrogenases, catalytic domain"/>
    <property type="match status" value="1"/>
</dbReference>
<protein>
    <submittedName>
        <fullName evidence="4">Zinc-binding dehydrogenase</fullName>
    </submittedName>
</protein>
<keyword evidence="2" id="KW-0560">Oxidoreductase</keyword>
<dbReference type="InterPro" id="IPR013149">
    <property type="entry name" value="ADH-like_C"/>
</dbReference>
<comment type="similarity">
    <text evidence="1">Belongs to the zinc-containing alcohol dehydrogenase family.</text>
</comment>
<dbReference type="InterPro" id="IPR020843">
    <property type="entry name" value="ER"/>
</dbReference>
<accession>A0A1J7J702</accession>
<dbReference type="InterPro" id="IPR013154">
    <property type="entry name" value="ADH-like_N"/>
</dbReference>
<dbReference type="PANTHER" id="PTHR45348:SF3">
    <property type="entry name" value="ENOYL REDUCTASE (ER) DOMAIN-CONTAINING PROTEIN"/>
    <property type="match status" value="1"/>
</dbReference>
<dbReference type="SMART" id="SM00829">
    <property type="entry name" value="PKS_ER"/>
    <property type="match status" value="1"/>
</dbReference>
<evidence type="ECO:0000313" key="4">
    <source>
        <dbReference type="EMBL" id="OIW35574.1"/>
    </source>
</evidence>
<proteinExistence type="inferred from homology"/>
<dbReference type="Pfam" id="PF08240">
    <property type="entry name" value="ADH_N"/>
    <property type="match status" value="1"/>
</dbReference>
<gene>
    <name evidence="4" type="ORF">CONLIGDRAFT_651567</name>
</gene>
<reference evidence="4 5" key="1">
    <citation type="submission" date="2016-10" db="EMBL/GenBank/DDBJ databases">
        <title>Draft genome sequence of Coniochaeta ligniaria NRRL30616, a lignocellulolytic fungus for bioabatement of inhibitors in plant biomass hydrolysates.</title>
        <authorList>
            <consortium name="DOE Joint Genome Institute"/>
            <person name="Jimenez D.J."/>
            <person name="Hector R.E."/>
            <person name="Riley R."/>
            <person name="Sun H."/>
            <person name="Grigoriev I.V."/>
            <person name="Van Elsas J.D."/>
            <person name="Nichols N.N."/>
        </authorList>
    </citation>
    <scope>NUCLEOTIDE SEQUENCE [LARGE SCALE GENOMIC DNA]</scope>
    <source>
        <strain evidence="4 5">NRRL 30616</strain>
    </source>
</reference>
<dbReference type="InParanoid" id="A0A1J7J702"/>
<evidence type="ECO:0000256" key="2">
    <source>
        <dbReference type="ARBA" id="ARBA00023002"/>
    </source>
</evidence>
<dbReference type="Gene3D" id="3.40.50.720">
    <property type="entry name" value="NAD(P)-binding Rossmann-like Domain"/>
    <property type="match status" value="1"/>
</dbReference>
<dbReference type="InterPro" id="IPR011032">
    <property type="entry name" value="GroES-like_sf"/>
</dbReference>
<dbReference type="InterPro" id="IPR036291">
    <property type="entry name" value="NAD(P)-bd_dom_sf"/>
</dbReference>
<keyword evidence="5" id="KW-1185">Reference proteome</keyword>
<evidence type="ECO:0000313" key="5">
    <source>
        <dbReference type="Proteomes" id="UP000182658"/>
    </source>
</evidence>
<dbReference type="Proteomes" id="UP000182658">
    <property type="component" value="Unassembled WGS sequence"/>
</dbReference>
<dbReference type="SUPFAM" id="SSF51735">
    <property type="entry name" value="NAD(P)-binding Rossmann-fold domains"/>
    <property type="match status" value="1"/>
</dbReference>
<dbReference type="SUPFAM" id="SSF50129">
    <property type="entry name" value="GroES-like"/>
    <property type="match status" value="1"/>
</dbReference>
<dbReference type="GO" id="GO:0016651">
    <property type="term" value="F:oxidoreductase activity, acting on NAD(P)H"/>
    <property type="evidence" value="ECO:0007669"/>
    <property type="project" value="InterPro"/>
</dbReference>
<dbReference type="CDD" id="cd08249">
    <property type="entry name" value="enoyl_reductase_like"/>
    <property type="match status" value="1"/>
</dbReference>
<dbReference type="InterPro" id="IPR047122">
    <property type="entry name" value="Trans-enoyl_RdTase-like"/>
</dbReference>
<feature type="domain" description="Enoyl reductase (ER)" evidence="3">
    <location>
        <begin position="23"/>
        <end position="371"/>
    </location>
</feature>
<evidence type="ECO:0000256" key="1">
    <source>
        <dbReference type="ARBA" id="ARBA00008072"/>
    </source>
</evidence>
<organism evidence="4 5">
    <name type="scientific">Coniochaeta ligniaria NRRL 30616</name>
    <dbReference type="NCBI Taxonomy" id="1408157"/>
    <lineage>
        <taxon>Eukaryota</taxon>
        <taxon>Fungi</taxon>
        <taxon>Dikarya</taxon>
        <taxon>Ascomycota</taxon>
        <taxon>Pezizomycotina</taxon>
        <taxon>Sordariomycetes</taxon>
        <taxon>Sordariomycetidae</taxon>
        <taxon>Coniochaetales</taxon>
        <taxon>Coniochaetaceae</taxon>
        <taxon>Coniochaeta</taxon>
    </lineage>
</organism>
<dbReference type="STRING" id="1408157.A0A1J7J702"/>
<sequence>MSTALAPTIPPTHPAVVTTAPRAPLATLTVPTVPPGPGQVLIHVLWTSSTPLDLHQADGGLLITHPALMGSSYGGVVAQLGPEQPRDHLRVGDKVFGFTFRGDEEKCHQTYMTTDWYMVSKLPEGVRMEEAVAVSVNLVTAFHTLTADFGLELPWPVPAGENRERDTPIVVWGAASSVGNYAVQVLRHWGFENVVAVARAKHHEYLKELGAKVCFDYTDGDVVEKVLRYVGEGKEGKPRVPYVLDCIGSLEGTLKKIAELAERGTKVAIMLPVIVKHATEKEAPVYEMDVNKVLPGAWKEGVELKGTRTHFYLQNEFFKDHLQSEIVPALLEQGVIKPNKLKIVEGKTMLERAENARQLLRSQAVSGEKLVWRVADE</sequence>
<dbReference type="Pfam" id="PF00107">
    <property type="entry name" value="ADH_zinc_N"/>
    <property type="match status" value="1"/>
</dbReference>
<evidence type="ECO:0000259" key="3">
    <source>
        <dbReference type="SMART" id="SM00829"/>
    </source>
</evidence>
<dbReference type="EMBL" id="KV875093">
    <property type="protein sequence ID" value="OIW35574.1"/>
    <property type="molecule type" value="Genomic_DNA"/>
</dbReference>
<dbReference type="PANTHER" id="PTHR45348">
    <property type="entry name" value="HYPOTHETICAL OXIDOREDUCTASE (EUROFUNG)"/>
    <property type="match status" value="1"/>
</dbReference>
<dbReference type="OrthoDB" id="9992527at2759"/>